<evidence type="ECO:0000259" key="6">
    <source>
        <dbReference type="PROSITE" id="PS51017"/>
    </source>
</evidence>
<dbReference type="GeneID" id="109705758"/>
<accession>A0A6P5EL90</accession>
<reference evidence="8 9" key="2">
    <citation type="submission" date="2025-04" db="UniProtKB">
        <authorList>
            <consortium name="RefSeq"/>
        </authorList>
    </citation>
    <scope>IDENTIFICATION</scope>
    <source>
        <tissue evidence="8 9">Leaf</tissue>
    </source>
</reference>
<dbReference type="PANTHER" id="PTHR46125">
    <property type="entry name" value="GATA TRANSCRIPTION FACTOR 28"/>
    <property type="match status" value="1"/>
</dbReference>
<dbReference type="PROSITE" id="PS51017">
    <property type="entry name" value="CCT"/>
    <property type="match status" value="1"/>
</dbReference>
<dbReference type="PANTHER" id="PTHR46125:SF24">
    <property type="entry name" value="GATA TRANSCRIPTION FACTOR 18"/>
    <property type="match status" value="1"/>
</dbReference>
<comment type="subcellular location">
    <subcellularLocation>
        <location evidence="1 5">Nucleus</location>
    </subcellularLocation>
</comment>
<evidence type="ECO:0000313" key="12">
    <source>
        <dbReference type="RefSeq" id="XP_020082131.1"/>
    </source>
</evidence>
<evidence type="ECO:0000256" key="2">
    <source>
        <dbReference type="ARBA" id="ARBA00023015"/>
    </source>
</evidence>
<evidence type="ECO:0000313" key="9">
    <source>
        <dbReference type="RefSeq" id="XP_020082128.1"/>
    </source>
</evidence>
<dbReference type="InterPro" id="IPR010402">
    <property type="entry name" value="CCT_domain"/>
</dbReference>
<evidence type="ECO:0000313" key="8">
    <source>
        <dbReference type="RefSeq" id="XP_020082127.1"/>
    </source>
</evidence>
<keyword evidence="4 5" id="KW-0539">Nucleus</keyword>
<evidence type="ECO:0000256" key="4">
    <source>
        <dbReference type="ARBA" id="ARBA00023242"/>
    </source>
</evidence>
<dbReference type="RefSeq" id="XP_020082129.1">
    <property type="nucleotide sequence ID" value="XM_020226540.1"/>
</dbReference>
<dbReference type="OrthoDB" id="2162994at2759"/>
<evidence type="ECO:0000313" key="10">
    <source>
        <dbReference type="RefSeq" id="XP_020082129.1"/>
    </source>
</evidence>
<gene>
    <name evidence="8 9 10 11 12 13" type="primary">LOC109705758</name>
</gene>
<organism evidence="11">
    <name type="scientific">Ananas comosus</name>
    <name type="common">Pineapple</name>
    <name type="synonym">Ananas ananas</name>
    <dbReference type="NCBI Taxonomy" id="4615"/>
    <lineage>
        <taxon>Eukaryota</taxon>
        <taxon>Viridiplantae</taxon>
        <taxon>Streptophyta</taxon>
        <taxon>Embryophyta</taxon>
        <taxon>Tracheophyta</taxon>
        <taxon>Spermatophyta</taxon>
        <taxon>Magnoliopsida</taxon>
        <taxon>Liliopsida</taxon>
        <taxon>Poales</taxon>
        <taxon>Bromeliaceae</taxon>
        <taxon>Bromelioideae</taxon>
        <taxon>Ananas</taxon>
    </lineage>
</organism>
<dbReference type="Pfam" id="PF06203">
    <property type="entry name" value="CCT"/>
    <property type="match status" value="1"/>
</dbReference>
<evidence type="ECO:0000313" key="11">
    <source>
        <dbReference type="RefSeq" id="XP_020082130.1"/>
    </source>
</evidence>
<dbReference type="Proteomes" id="UP000515123">
    <property type="component" value="Unplaced"/>
</dbReference>
<feature type="domain" description="CCT" evidence="6">
    <location>
        <begin position="86"/>
        <end position="128"/>
    </location>
</feature>
<evidence type="ECO:0000256" key="3">
    <source>
        <dbReference type="ARBA" id="ARBA00023163"/>
    </source>
</evidence>
<dbReference type="RefSeq" id="XP_020082130.1">
    <property type="nucleotide sequence ID" value="XM_020226541.1"/>
</dbReference>
<keyword evidence="2" id="KW-0805">Transcription regulation</keyword>
<dbReference type="RefSeq" id="XP_020082131.1">
    <property type="nucleotide sequence ID" value="XM_020226542.1"/>
</dbReference>
<name>A0A6P5EL90_ANACO</name>
<proteinExistence type="predicted"/>
<dbReference type="RefSeq" id="XP_020082132.1">
    <property type="nucleotide sequence ID" value="XM_020226543.1"/>
</dbReference>
<evidence type="ECO:0000313" key="13">
    <source>
        <dbReference type="RefSeq" id="XP_020082132.1"/>
    </source>
</evidence>
<dbReference type="RefSeq" id="XP_020082128.1">
    <property type="nucleotide sequence ID" value="XM_020226539.1"/>
</dbReference>
<keyword evidence="3" id="KW-0804">Transcription</keyword>
<evidence type="ECO:0000313" key="7">
    <source>
        <dbReference type="Proteomes" id="UP000515123"/>
    </source>
</evidence>
<keyword evidence="7" id="KW-1185">Reference proteome</keyword>
<dbReference type="RefSeq" id="XP_020082127.1">
    <property type="nucleotide sequence ID" value="XM_020226538.1"/>
</dbReference>
<reference evidence="7" key="1">
    <citation type="journal article" date="2015" name="Nat. Genet.">
        <title>The pineapple genome and the evolution of CAM photosynthesis.</title>
        <authorList>
            <person name="Ming R."/>
            <person name="VanBuren R."/>
            <person name="Wai C.M."/>
            <person name="Tang H."/>
            <person name="Schatz M.C."/>
            <person name="Bowers J.E."/>
            <person name="Lyons E."/>
            <person name="Wang M.L."/>
            <person name="Chen J."/>
            <person name="Biggers E."/>
            <person name="Zhang J."/>
            <person name="Huang L."/>
            <person name="Zhang L."/>
            <person name="Miao W."/>
            <person name="Zhang J."/>
            <person name="Ye Z."/>
            <person name="Miao C."/>
            <person name="Lin Z."/>
            <person name="Wang H."/>
            <person name="Zhou H."/>
            <person name="Yim W.C."/>
            <person name="Priest H.D."/>
            <person name="Zheng C."/>
            <person name="Woodhouse M."/>
            <person name="Edger P.P."/>
            <person name="Guyot R."/>
            <person name="Guo H.B."/>
            <person name="Guo H."/>
            <person name="Zheng G."/>
            <person name="Singh R."/>
            <person name="Sharma A."/>
            <person name="Min X."/>
            <person name="Zheng Y."/>
            <person name="Lee H."/>
            <person name="Gurtowski J."/>
            <person name="Sedlazeck F.J."/>
            <person name="Harkess A."/>
            <person name="McKain M.R."/>
            <person name="Liao Z."/>
            <person name="Fang J."/>
            <person name="Liu J."/>
            <person name="Zhang X."/>
            <person name="Zhang Q."/>
            <person name="Hu W."/>
            <person name="Qin Y."/>
            <person name="Wang K."/>
            <person name="Chen L.Y."/>
            <person name="Shirley N."/>
            <person name="Lin Y.R."/>
            <person name="Liu L.Y."/>
            <person name="Hernandez A.G."/>
            <person name="Wright C.L."/>
            <person name="Bulone V."/>
            <person name="Tuskan G.A."/>
            <person name="Heath K."/>
            <person name="Zee F."/>
            <person name="Moore P.H."/>
            <person name="Sunkar R."/>
            <person name="Leebens-Mack J.H."/>
            <person name="Mockler T."/>
            <person name="Bennetzen J.L."/>
            <person name="Freeling M."/>
            <person name="Sankoff D."/>
            <person name="Paterson A.H."/>
            <person name="Zhu X."/>
            <person name="Yang X."/>
            <person name="Smith J.A."/>
            <person name="Cushman J.C."/>
            <person name="Paull R.E."/>
            <person name="Yu Q."/>
        </authorList>
    </citation>
    <scope>NUCLEOTIDE SEQUENCE [LARGE SCALE GENOMIC DNA]</scope>
    <source>
        <strain evidence="7">cv. F153</strain>
    </source>
</reference>
<dbReference type="GO" id="GO:0005634">
    <property type="term" value="C:nucleus"/>
    <property type="evidence" value="ECO:0007669"/>
    <property type="project" value="UniProtKB-SubCell"/>
</dbReference>
<dbReference type="InterPro" id="IPR045280">
    <property type="entry name" value="TIFY-like"/>
</dbReference>
<protein>
    <submittedName>
        <fullName evidence="8 9">GATA transcription factor 17-like isoform X1</fullName>
    </submittedName>
</protein>
<evidence type="ECO:0000256" key="1">
    <source>
        <dbReference type="ARBA" id="ARBA00004123"/>
    </source>
</evidence>
<sequence>MFVTSSASLDHDNHPVLWIARIEPITALFCCHTPLPTKAAERVQNVADKVQAVLLLLGGCEVPSSAVTLAVPSLNVDESMTAPTSRIASLNRFREKRKERCFDKKIRYAIRKDVALRVLGGQWTPSLKLTKGFDIYEPSAPAEARDRGKGVA</sequence>
<evidence type="ECO:0000256" key="5">
    <source>
        <dbReference type="PROSITE-ProRule" id="PRU00357"/>
    </source>
</evidence>
<dbReference type="AlphaFoldDB" id="A0A6P5EL90"/>
<dbReference type="GO" id="GO:0006355">
    <property type="term" value="P:regulation of DNA-templated transcription"/>
    <property type="evidence" value="ECO:0007669"/>
    <property type="project" value="InterPro"/>
</dbReference>